<comment type="subunit">
    <text evidence="2">Homodimer.</text>
</comment>
<dbReference type="Gene3D" id="3.30.1310.10">
    <property type="entry name" value="Nucleoid-associated protein YbaB-like domain"/>
    <property type="match status" value="1"/>
</dbReference>
<dbReference type="NCBIfam" id="TIGR00103">
    <property type="entry name" value="DNA_YbaB_EbfC"/>
    <property type="match status" value="1"/>
</dbReference>
<dbReference type="SUPFAM" id="SSF82607">
    <property type="entry name" value="YbaB-like"/>
    <property type="match status" value="1"/>
</dbReference>
<evidence type="ECO:0000313" key="5">
    <source>
        <dbReference type="Proteomes" id="UP000430508"/>
    </source>
</evidence>
<dbReference type="Pfam" id="PF02575">
    <property type="entry name" value="YbaB_DNA_bd"/>
    <property type="match status" value="1"/>
</dbReference>
<reference evidence="4 5" key="1">
    <citation type="submission" date="2019-12" db="EMBL/GenBank/DDBJ databases">
        <title>Sequence classification of anaerobic respiratory reductive dehalogenases: First we see many, then we see few.</title>
        <authorList>
            <person name="Molenda O."/>
            <person name="Puentes Jacome L.A."/>
            <person name="Cao X."/>
            <person name="Nesbo C.L."/>
            <person name="Tang S."/>
            <person name="Morson N."/>
            <person name="Patron J."/>
            <person name="Lomheim L."/>
            <person name="Wishart D.S."/>
            <person name="Edwards E.A."/>
        </authorList>
    </citation>
    <scope>NUCLEOTIDE SEQUENCE [LARGE SCALE GENOMIC DNA]</scope>
    <source>
        <strain evidence="4 5">12DCA</strain>
    </source>
</reference>
<protein>
    <recommendedName>
        <fullName evidence="2">Nucleoid-associated protein GQ588_00825</fullName>
    </recommendedName>
</protein>
<dbReference type="Proteomes" id="UP000430508">
    <property type="component" value="Chromosome"/>
</dbReference>
<dbReference type="InterPro" id="IPR036894">
    <property type="entry name" value="YbaB-like_sf"/>
</dbReference>
<dbReference type="HAMAP" id="MF_00274">
    <property type="entry name" value="DNA_YbaB_EbfC"/>
    <property type="match status" value="1"/>
</dbReference>
<proteinExistence type="inferred from homology"/>
<evidence type="ECO:0000256" key="1">
    <source>
        <dbReference type="ARBA" id="ARBA00023125"/>
    </source>
</evidence>
<keyword evidence="1 2" id="KW-0238">DNA-binding</keyword>
<dbReference type="GO" id="GO:0003677">
    <property type="term" value="F:DNA binding"/>
    <property type="evidence" value="ECO:0007669"/>
    <property type="project" value="UniProtKB-UniRule"/>
</dbReference>
<organism evidence="4 5">
    <name type="scientific">Dehalobacter restrictus</name>
    <dbReference type="NCBI Taxonomy" id="55583"/>
    <lineage>
        <taxon>Bacteria</taxon>
        <taxon>Bacillati</taxon>
        <taxon>Bacillota</taxon>
        <taxon>Clostridia</taxon>
        <taxon>Eubacteriales</taxon>
        <taxon>Desulfitobacteriaceae</taxon>
        <taxon>Dehalobacter</taxon>
    </lineage>
</organism>
<comment type="function">
    <text evidence="2">Binds to DNA and alters its conformation. May be involved in regulation of gene expression, nucleoid organization and DNA protection.</text>
</comment>
<accession>A0A857DGE9</accession>
<evidence type="ECO:0000256" key="3">
    <source>
        <dbReference type="SAM" id="MobiDB-lite"/>
    </source>
</evidence>
<sequence length="112" mass="11935">MGFKQGGGGMGNMNQMLKQAQKMQENMMKAKEELESQSIQASSGGGMVEVVVSGKMEVLELKIKPEAIDPDDAELLEDMIKAAVNQGLRNAQAMVENGMAKATGGFNIPGLF</sequence>
<dbReference type="AlphaFoldDB" id="A0A857DGE9"/>
<dbReference type="GO" id="GO:0043590">
    <property type="term" value="C:bacterial nucleoid"/>
    <property type="evidence" value="ECO:0007669"/>
    <property type="project" value="UniProtKB-UniRule"/>
</dbReference>
<comment type="subcellular location">
    <subcellularLocation>
        <location evidence="2">Cytoplasm</location>
        <location evidence="2">Nucleoid</location>
    </subcellularLocation>
</comment>
<evidence type="ECO:0000256" key="2">
    <source>
        <dbReference type="HAMAP-Rule" id="MF_00274"/>
    </source>
</evidence>
<dbReference type="PANTHER" id="PTHR33449:SF1">
    <property type="entry name" value="NUCLEOID-ASSOCIATED PROTEIN YBAB"/>
    <property type="match status" value="1"/>
</dbReference>
<dbReference type="PIRSF" id="PIRSF004555">
    <property type="entry name" value="UCP004555"/>
    <property type="match status" value="1"/>
</dbReference>
<name>A0A857DGE9_9FIRM</name>
<gene>
    <name evidence="4" type="ORF">GQ588_00825</name>
</gene>
<dbReference type="GO" id="GO:0005829">
    <property type="term" value="C:cytosol"/>
    <property type="evidence" value="ECO:0007669"/>
    <property type="project" value="TreeGrafter"/>
</dbReference>
<keyword evidence="2" id="KW-0963">Cytoplasm</keyword>
<feature type="compositionally biased region" description="Gly residues" evidence="3">
    <location>
        <begin position="1"/>
        <end position="11"/>
    </location>
</feature>
<evidence type="ECO:0000313" key="4">
    <source>
        <dbReference type="EMBL" id="QGZ99315.1"/>
    </source>
</evidence>
<dbReference type="EMBL" id="CP046996">
    <property type="protein sequence ID" value="QGZ99315.1"/>
    <property type="molecule type" value="Genomic_DNA"/>
</dbReference>
<dbReference type="InterPro" id="IPR004401">
    <property type="entry name" value="YbaB/EbfC"/>
</dbReference>
<comment type="similarity">
    <text evidence="2">Belongs to the YbaB/EbfC family.</text>
</comment>
<dbReference type="PANTHER" id="PTHR33449">
    <property type="entry name" value="NUCLEOID-ASSOCIATED PROTEIN YBAB"/>
    <property type="match status" value="1"/>
</dbReference>
<feature type="region of interest" description="Disordered" evidence="3">
    <location>
        <begin position="1"/>
        <end position="41"/>
    </location>
</feature>
<dbReference type="RefSeq" id="WP_015042278.1">
    <property type="nucleotide sequence ID" value="NZ_CP046996.1"/>
</dbReference>